<sequence>MLKFFTFLYICRRCVSVLQASFVYFP</sequence>
<reference evidence="1" key="1">
    <citation type="submission" date="2014-11" db="EMBL/GenBank/DDBJ databases">
        <authorList>
            <person name="Amaro Gonzalez C."/>
        </authorList>
    </citation>
    <scope>NUCLEOTIDE SEQUENCE</scope>
</reference>
<evidence type="ECO:0000313" key="1">
    <source>
        <dbReference type="EMBL" id="JAH06129.1"/>
    </source>
</evidence>
<dbReference type="AlphaFoldDB" id="A0A0E9PNN8"/>
<organism evidence="1">
    <name type="scientific">Anguilla anguilla</name>
    <name type="common">European freshwater eel</name>
    <name type="synonym">Muraena anguilla</name>
    <dbReference type="NCBI Taxonomy" id="7936"/>
    <lineage>
        <taxon>Eukaryota</taxon>
        <taxon>Metazoa</taxon>
        <taxon>Chordata</taxon>
        <taxon>Craniata</taxon>
        <taxon>Vertebrata</taxon>
        <taxon>Euteleostomi</taxon>
        <taxon>Actinopterygii</taxon>
        <taxon>Neopterygii</taxon>
        <taxon>Teleostei</taxon>
        <taxon>Anguilliformes</taxon>
        <taxon>Anguillidae</taxon>
        <taxon>Anguilla</taxon>
    </lineage>
</organism>
<dbReference type="EMBL" id="GBXM01102448">
    <property type="protein sequence ID" value="JAH06129.1"/>
    <property type="molecule type" value="Transcribed_RNA"/>
</dbReference>
<accession>A0A0E9PNN8</accession>
<reference evidence="1" key="2">
    <citation type="journal article" date="2015" name="Fish Shellfish Immunol.">
        <title>Early steps in the European eel (Anguilla anguilla)-Vibrio vulnificus interaction in the gills: Role of the RtxA13 toxin.</title>
        <authorList>
            <person name="Callol A."/>
            <person name="Pajuelo D."/>
            <person name="Ebbesson L."/>
            <person name="Teles M."/>
            <person name="MacKenzie S."/>
            <person name="Amaro C."/>
        </authorList>
    </citation>
    <scope>NUCLEOTIDE SEQUENCE</scope>
</reference>
<proteinExistence type="predicted"/>
<name>A0A0E9PNN8_ANGAN</name>
<protein>
    <submittedName>
        <fullName evidence="1">Uncharacterized protein</fullName>
    </submittedName>
</protein>